<evidence type="ECO:0000259" key="14">
    <source>
        <dbReference type="PROSITE" id="PS50975"/>
    </source>
</evidence>
<dbReference type="InterPro" id="IPR020559">
    <property type="entry name" value="PRibGlycinamide_synth_CS"/>
</dbReference>
<protein>
    <recommendedName>
        <fullName evidence="12 13">Multifunctional fusion protein</fullName>
    </recommendedName>
    <domain>
        <recommendedName>
            <fullName evidence="13">Phosphoribosylamine--glycine ligase</fullName>
            <ecNumber evidence="13">6.3.4.13</ecNumber>
        </recommendedName>
        <alternativeName>
            <fullName evidence="13">GARS</fullName>
        </alternativeName>
        <alternativeName>
            <fullName evidence="13">Glycinamide ribonucleotide synthetase</fullName>
        </alternativeName>
        <alternativeName>
            <fullName evidence="13">Phosphoribosylglycinamide synthetase</fullName>
        </alternativeName>
    </domain>
    <domain>
        <recommendedName>
            <fullName evidence="12">Phosphoribosylaminoimidazole-succinocarboxamide synthase</fullName>
            <ecNumber evidence="12">6.3.2.6</ecNumber>
        </recommendedName>
        <alternativeName>
            <fullName evidence="12">SAICAR synthetase</fullName>
        </alternativeName>
    </domain>
</protein>
<dbReference type="SUPFAM" id="SSF52440">
    <property type="entry name" value="PreATP-grasp domain"/>
    <property type="match status" value="1"/>
</dbReference>
<keyword evidence="16" id="KW-1185">Reference proteome</keyword>
<dbReference type="GO" id="GO:0046872">
    <property type="term" value="F:metal ion binding"/>
    <property type="evidence" value="ECO:0007669"/>
    <property type="project" value="InterPro"/>
</dbReference>
<evidence type="ECO:0000256" key="6">
    <source>
        <dbReference type="ARBA" id="ARBA00022598"/>
    </source>
</evidence>
<gene>
    <name evidence="13 15" type="primary">purD</name>
    <name evidence="12" type="synonym">purC</name>
    <name evidence="15" type="ORF">EG850_06440</name>
</gene>
<dbReference type="UniPathway" id="UPA00074">
    <property type="reaction ID" value="UER00125"/>
</dbReference>
<reference evidence="15 16" key="1">
    <citation type="submission" date="2018-11" db="EMBL/GenBank/DDBJ databases">
        <title>YIM 102482-1 draft genome.</title>
        <authorList>
            <person name="Li G."/>
            <person name="Jiang Y."/>
        </authorList>
    </citation>
    <scope>NUCLEOTIDE SEQUENCE [LARGE SCALE GENOMIC DNA]</scope>
    <source>
        <strain evidence="15 16">YIM 102482-1</strain>
    </source>
</reference>
<dbReference type="Proteomes" id="UP000274391">
    <property type="component" value="Unassembled WGS sequence"/>
</dbReference>
<name>A0A3P3VW66_9MICO</name>
<evidence type="ECO:0000256" key="13">
    <source>
        <dbReference type="HAMAP-Rule" id="MF_00138"/>
    </source>
</evidence>
<evidence type="ECO:0000256" key="1">
    <source>
        <dbReference type="ARBA" id="ARBA00001936"/>
    </source>
</evidence>
<dbReference type="InterPro" id="IPR037123">
    <property type="entry name" value="PRibGlycinamide_synth_C_sf"/>
</dbReference>
<evidence type="ECO:0000256" key="12">
    <source>
        <dbReference type="HAMAP-Rule" id="MF_00137"/>
    </source>
</evidence>
<feature type="domain" description="ATP-grasp" evidence="14">
    <location>
        <begin position="106"/>
        <end position="311"/>
    </location>
</feature>
<dbReference type="PANTHER" id="PTHR43472">
    <property type="entry name" value="PHOSPHORIBOSYLAMINE--GLYCINE LIGASE"/>
    <property type="match status" value="1"/>
</dbReference>
<evidence type="ECO:0000256" key="4">
    <source>
        <dbReference type="ARBA" id="ARBA00005174"/>
    </source>
</evidence>
<comment type="pathway">
    <text evidence="3 12">Purine metabolism; IMP biosynthesis via de novo pathway; 5-amino-1-(5-phospho-D-ribosyl)imidazole-4-carboxamide from 5-amino-1-(5-phospho-D-ribosyl)imidazole-4-carboxylate: step 1/2.</text>
</comment>
<dbReference type="InterPro" id="IPR018236">
    <property type="entry name" value="SAICAR_synthetase_CS"/>
</dbReference>
<organism evidence="15 16">
    <name type="scientific">Gulosibacter macacae</name>
    <dbReference type="NCBI Taxonomy" id="2488791"/>
    <lineage>
        <taxon>Bacteria</taxon>
        <taxon>Bacillati</taxon>
        <taxon>Actinomycetota</taxon>
        <taxon>Actinomycetes</taxon>
        <taxon>Micrococcales</taxon>
        <taxon>Microbacteriaceae</taxon>
        <taxon>Gulosibacter</taxon>
    </lineage>
</organism>
<proteinExistence type="inferred from homology"/>
<dbReference type="RefSeq" id="WP_124971695.1">
    <property type="nucleotide sequence ID" value="NZ_RQVS01000006.1"/>
</dbReference>
<dbReference type="Gene3D" id="3.90.600.10">
    <property type="entry name" value="Phosphoribosylglycinamide synthetase, C-terminal domain"/>
    <property type="match status" value="1"/>
</dbReference>
<evidence type="ECO:0000256" key="2">
    <source>
        <dbReference type="ARBA" id="ARBA00001946"/>
    </source>
</evidence>
<dbReference type="PROSITE" id="PS50975">
    <property type="entry name" value="ATP_GRASP"/>
    <property type="match status" value="1"/>
</dbReference>
<keyword evidence="6 12" id="KW-0436">Ligase</keyword>
<dbReference type="GO" id="GO:0004637">
    <property type="term" value="F:phosphoribosylamine-glycine ligase activity"/>
    <property type="evidence" value="ECO:0007669"/>
    <property type="project" value="UniProtKB-UniRule"/>
</dbReference>
<dbReference type="GO" id="GO:0009113">
    <property type="term" value="P:purine nucleobase biosynthetic process"/>
    <property type="evidence" value="ECO:0007669"/>
    <property type="project" value="InterPro"/>
</dbReference>
<evidence type="ECO:0000256" key="11">
    <source>
        <dbReference type="ARBA" id="ARBA00048475"/>
    </source>
</evidence>
<dbReference type="PANTHER" id="PTHR43472:SF1">
    <property type="entry name" value="PHOSPHORIBOSYLAMINE--GLYCINE LIGASE, CHLOROPLASTIC"/>
    <property type="match status" value="1"/>
</dbReference>
<dbReference type="Gene3D" id="3.30.200.20">
    <property type="entry name" value="Phosphorylase Kinase, domain 1"/>
    <property type="match status" value="1"/>
</dbReference>
<dbReference type="SUPFAM" id="SSF51246">
    <property type="entry name" value="Rudiment single hybrid motif"/>
    <property type="match status" value="1"/>
</dbReference>
<dbReference type="Pfam" id="PF02844">
    <property type="entry name" value="GARS_N"/>
    <property type="match status" value="1"/>
</dbReference>
<dbReference type="InterPro" id="IPR020562">
    <property type="entry name" value="PRibGlycinamide_synth_N"/>
</dbReference>
<dbReference type="InterPro" id="IPR000115">
    <property type="entry name" value="PRibGlycinamide_synth"/>
</dbReference>
<dbReference type="OrthoDB" id="9807240at2"/>
<dbReference type="EC" id="6.3.4.13" evidence="13"/>
<keyword evidence="8 12" id="KW-0658">Purine biosynthesis</keyword>
<evidence type="ECO:0000256" key="10">
    <source>
        <dbReference type="ARBA" id="ARBA00038345"/>
    </source>
</evidence>
<accession>A0A3P3VW66</accession>
<dbReference type="InterPro" id="IPR011054">
    <property type="entry name" value="Rudment_hybrid_motif"/>
</dbReference>
<evidence type="ECO:0000256" key="7">
    <source>
        <dbReference type="ARBA" id="ARBA00022741"/>
    </source>
</evidence>
<dbReference type="InterPro" id="IPR011761">
    <property type="entry name" value="ATP-grasp"/>
</dbReference>
<dbReference type="SUPFAM" id="SSF56059">
    <property type="entry name" value="Glutathione synthetase ATP-binding domain-like"/>
    <property type="match status" value="1"/>
</dbReference>
<dbReference type="InterPro" id="IPR020560">
    <property type="entry name" value="PRibGlycinamide_synth_C-dom"/>
</dbReference>
<dbReference type="AlphaFoldDB" id="A0A3P3VW66"/>
<dbReference type="CDD" id="cd01414">
    <property type="entry name" value="SAICAR_synt_Sc"/>
    <property type="match status" value="1"/>
</dbReference>
<dbReference type="GO" id="GO:0006189">
    <property type="term" value="P:'de novo' IMP biosynthetic process"/>
    <property type="evidence" value="ECO:0007669"/>
    <property type="project" value="UniProtKB-UniRule"/>
</dbReference>
<dbReference type="PROSITE" id="PS00184">
    <property type="entry name" value="GARS"/>
    <property type="match status" value="1"/>
</dbReference>
<keyword evidence="7 12" id="KW-0547">Nucleotide-binding</keyword>
<evidence type="ECO:0000256" key="8">
    <source>
        <dbReference type="ARBA" id="ARBA00022755"/>
    </source>
</evidence>
<comment type="caution">
    <text evidence="15">The sequence shown here is derived from an EMBL/GenBank/DDBJ whole genome shotgun (WGS) entry which is preliminary data.</text>
</comment>
<comment type="pathway">
    <text evidence="4 13">Purine metabolism; IMP biosynthesis via de novo pathway; N(1)-(5-phospho-D-ribosyl)glycinamide from 5-phospho-alpha-D-ribose 1-diphosphate: step 2/2.</text>
</comment>
<dbReference type="PROSITE" id="PS01057">
    <property type="entry name" value="SAICAR_SYNTHETASE_1"/>
    <property type="match status" value="1"/>
</dbReference>
<comment type="catalytic activity">
    <reaction evidence="13">
        <text>5-phospho-beta-D-ribosylamine + glycine + ATP = N(1)-(5-phospho-beta-D-ribosyl)glycinamide + ADP + phosphate + H(+)</text>
        <dbReference type="Rhea" id="RHEA:17453"/>
        <dbReference type="ChEBI" id="CHEBI:15378"/>
        <dbReference type="ChEBI" id="CHEBI:30616"/>
        <dbReference type="ChEBI" id="CHEBI:43474"/>
        <dbReference type="ChEBI" id="CHEBI:57305"/>
        <dbReference type="ChEBI" id="CHEBI:58681"/>
        <dbReference type="ChEBI" id="CHEBI:143788"/>
        <dbReference type="ChEBI" id="CHEBI:456216"/>
        <dbReference type="EC" id="6.3.4.13"/>
    </reaction>
</comment>
<dbReference type="SUPFAM" id="SSF56104">
    <property type="entry name" value="SAICAR synthase-like"/>
    <property type="match status" value="1"/>
</dbReference>
<evidence type="ECO:0000256" key="3">
    <source>
        <dbReference type="ARBA" id="ARBA00004672"/>
    </source>
</evidence>
<dbReference type="GO" id="GO:0004639">
    <property type="term" value="F:phosphoribosylaminoimidazolesuccinocarboxamide synthase activity"/>
    <property type="evidence" value="ECO:0007669"/>
    <property type="project" value="UniProtKB-UniRule"/>
</dbReference>
<keyword evidence="9 12" id="KW-0067">ATP-binding</keyword>
<dbReference type="InterPro" id="IPR013815">
    <property type="entry name" value="ATP_grasp_subdomain_1"/>
</dbReference>
<dbReference type="NCBIfam" id="NF010568">
    <property type="entry name" value="PRK13961.1"/>
    <property type="match status" value="1"/>
</dbReference>
<comment type="similarity">
    <text evidence="10 13">Belongs to the GARS family.</text>
</comment>
<comment type="similarity">
    <text evidence="5 12">Belongs to the SAICAR synthetase family.</text>
</comment>
<dbReference type="SMART" id="SM01210">
    <property type="entry name" value="GARS_C"/>
    <property type="match status" value="1"/>
</dbReference>
<dbReference type="Gene3D" id="3.40.50.20">
    <property type="match status" value="1"/>
</dbReference>
<dbReference type="NCBIfam" id="TIGR00877">
    <property type="entry name" value="purD"/>
    <property type="match status" value="1"/>
</dbReference>
<evidence type="ECO:0000313" key="15">
    <source>
        <dbReference type="EMBL" id="RRJ87035.1"/>
    </source>
</evidence>
<dbReference type="EC" id="6.3.2.6" evidence="12"/>
<dbReference type="GO" id="GO:0005524">
    <property type="term" value="F:ATP binding"/>
    <property type="evidence" value="ECO:0007669"/>
    <property type="project" value="UniProtKB-UniRule"/>
</dbReference>
<evidence type="ECO:0000256" key="9">
    <source>
        <dbReference type="ARBA" id="ARBA00022840"/>
    </source>
</evidence>
<evidence type="ECO:0000256" key="5">
    <source>
        <dbReference type="ARBA" id="ARBA00010190"/>
    </source>
</evidence>
<dbReference type="Pfam" id="PF01259">
    <property type="entry name" value="SAICAR_synt"/>
    <property type="match status" value="1"/>
</dbReference>
<dbReference type="InterPro" id="IPR028923">
    <property type="entry name" value="SAICAR_synt/ADE2_N"/>
</dbReference>
<comment type="catalytic activity">
    <reaction evidence="11 12">
        <text>5-amino-1-(5-phospho-D-ribosyl)imidazole-4-carboxylate + L-aspartate + ATP = (2S)-2-[5-amino-1-(5-phospho-beta-D-ribosyl)imidazole-4-carboxamido]succinate + ADP + phosphate + 2 H(+)</text>
        <dbReference type="Rhea" id="RHEA:22628"/>
        <dbReference type="ChEBI" id="CHEBI:15378"/>
        <dbReference type="ChEBI" id="CHEBI:29991"/>
        <dbReference type="ChEBI" id="CHEBI:30616"/>
        <dbReference type="ChEBI" id="CHEBI:43474"/>
        <dbReference type="ChEBI" id="CHEBI:58443"/>
        <dbReference type="ChEBI" id="CHEBI:77657"/>
        <dbReference type="ChEBI" id="CHEBI:456216"/>
        <dbReference type="EC" id="6.3.2.6"/>
    </reaction>
</comment>
<dbReference type="Pfam" id="PF02843">
    <property type="entry name" value="GARS_C"/>
    <property type="match status" value="1"/>
</dbReference>
<dbReference type="NCBIfam" id="TIGR00081">
    <property type="entry name" value="purC"/>
    <property type="match status" value="1"/>
</dbReference>
<dbReference type="InterPro" id="IPR001636">
    <property type="entry name" value="SAICAR_synth"/>
</dbReference>
<dbReference type="HAMAP" id="MF_00138">
    <property type="entry name" value="GARS"/>
    <property type="match status" value="1"/>
</dbReference>
<dbReference type="Pfam" id="PF01071">
    <property type="entry name" value="GARS_A"/>
    <property type="match status" value="1"/>
</dbReference>
<dbReference type="Gene3D" id="3.30.1490.20">
    <property type="entry name" value="ATP-grasp fold, A domain"/>
    <property type="match status" value="1"/>
</dbReference>
<comment type="cofactor">
    <cofactor evidence="1">
        <name>Mn(2+)</name>
        <dbReference type="ChEBI" id="CHEBI:29035"/>
    </cofactor>
</comment>
<sequence length="776" mass="83254">MKILVLGSGAREHAIVTSLANEGEHQLIVAPGNIGMSDQAERIRLDSTQPDLVANFARTEDVDLVVIGPEAPLVAGVADAVRAKGIPVFGPSRAAAQLEGSKTFAKDIMQRAEVPTGRAQLCHDLDELVATIDEFGAPYVVKADGLASGKGVIVTSDREAAIAHSQQWLASGPLLVEEFLDGQEVSLFCLSDGDTVRAFPPAQDFKRLLDEDAGPNTGGMGAYTPVPFLNDRFGGEQAFMQQVIDEVAQPVVDTMREAGTPFQGLLYCGLIVTAAGIRVIEFNARFGDPETQVVLERLAEPLSALLLASANGTLDEHGPLELNDNAAVTVVLASEGYPESVITGRELHGLDAAAEHGARVLHAATDQGPDGESLIATGGRVLNVVATGATLQEARRGAYQALGHIELEGGQIRSDIAQIGAATQDSMLARDGALTSTEVFAAAAADQAASDIDPNPEAPATPAPKLSETPIAAATAESRGFNLNSVRHPQLDGWHHIYSGKVREVYESDDDRDALLIIASNRVSAFDHLLEPEIPAKGALLTRLSRWWFDRLDVPNHLRETAGWDAALTDDIAARAMRVAKLDMFPVECVVRGYLTGSGLKEYQASGTVCGIELPEGLNDGDRLPEPIYTPAHKAPQGEHDENISFERTVELIGEDAATALRELSLRIFAEASAIAEERGLILADTKFEFGRDPETGEITLGDEVLTSDSSRYWDAHAYADESLPLAVRLASFDKQIVRNWLTENWDGTGTPPELPEEIVEQTRARYEELFERLGV</sequence>
<dbReference type="SMART" id="SM01209">
    <property type="entry name" value="GARS_A"/>
    <property type="match status" value="1"/>
</dbReference>
<dbReference type="PROSITE" id="PS01058">
    <property type="entry name" value="SAICAR_SYNTHETASE_2"/>
    <property type="match status" value="1"/>
</dbReference>
<dbReference type="HAMAP" id="MF_00137">
    <property type="entry name" value="SAICAR_synth"/>
    <property type="match status" value="1"/>
</dbReference>
<dbReference type="Gene3D" id="3.30.470.20">
    <property type="entry name" value="ATP-grasp fold, B domain"/>
    <property type="match status" value="2"/>
</dbReference>
<comment type="cofactor">
    <cofactor evidence="2">
        <name>Mg(2+)</name>
        <dbReference type="ChEBI" id="CHEBI:18420"/>
    </cofactor>
</comment>
<dbReference type="FunFam" id="3.30.470.20:FF:000015">
    <property type="entry name" value="Phosphoribosylaminoimidazole-succinocarboxamide synthase"/>
    <property type="match status" value="1"/>
</dbReference>
<dbReference type="EMBL" id="RQVS01000006">
    <property type="protein sequence ID" value="RRJ87035.1"/>
    <property type="molecule type" value="Genomic_DNA"/>
</dbReference>
<evidence type="ECO:0000313" key="16">
    <source>
        <dbReference type="Proteomes" id="UP000274391"/>
    </source>
</evidence>
<dbReference type="InterPro" id="IPR020561">
    <property type="entry name" value="PRibGlycinamid_synth_ATP-grasp"/>
</dbReference>
<dbReference type="InterPro" id="IPR016185">
    <property type="entry name" value="PreATP-grasp_dom_sf"/>
</dbReference>